<evidence type="ECO:0000313" key="5">
    <source>
        <dbReference type="Proteomes" id="UP000076079"/>
    </source>
</evidence>
<evidence type="ECO:0000313" key="4">
    <source>
        <dbReference type="EMBL" id="AMY08041.1"/>
    </source>
</evidence>
<name>A0A143PHP2_LUTPR</name>
<feature type="domain" description="Gfo/Idh/MocA-like oxidoreductase N-terminal" evidence="2">
    <location>
        <begin position="99"/>
        <end position="175"/>
    </location>
</feature>
<dbReference type="Proteomes" id="UP000076079">
    <property type="component" value="Chromosome"/>
</dbReference>
<dbReference type="GO" id="GO:0050112">
    <property type="term" value="F:inositol 2-dehydrogenase (NAD+) activity"/>
    <property type="evidence" value="ECO:0007669"/>
    <property type="project" value="UniProtKB-EC"/>
</dbReference>
<dbReference type="Gene3D" id="3.40.50.720">
    <property type="entry name" value="NAD(P)-binding Rossmann-like Domain"/>
    <property type="match status" value="1"/>
</dbReference>
<dbReference type="RefSeq" id="WP_234800748.1">
    <property type="nucleotide sequence ID" value="NZ_CP015136.1"/>
</dbReference>
<accession>A0A143PHP2</accession>
<dbReference type="InterPro" id="IPR043906">
    <property type="entry name" value="Gfo/Idh/MocA_OxRdtase_bact_C"/>
</dbReference>
<protein>
    <submittedName>
        <fullName evidence="4">Inositol 2-dehydrogenase</fullName>
        <ecNumber evidence="4">1.1.1.18</ecNumber>
    </submittedName>
</protein>
<dbReference type="PATRIC" id="fig|1813736.3.peg.1274"/>
<sequence>MADQHSGTGLSRREFASRLGVTAAVVAAGGHFLPSTAMGATRIQGANDKVVTASIGIRGQGNGLKRGFAKLKNVEIKTIADIDLNLEAERVNDKALADVPTFKPTFVQDFRRVLDDKDIDAVVIATPNHWHALMTVMALQAGKHVYVEKPSNYTIWEGRQEVEAQKKFGKIVQVGTMNRSRPAVRQAMQFLKDGGIGKVYMARGLCFKARPPIGKYPDGPLPAGQTYKLNTDARPEPAWDAAYLSKVDYDLWLGPAAKTPFNVNRFHYNWHWNWSYGNGDTGNQGPHQFDIARWGLGKMEHPAKVSSFGGYFGPESAQETPNVQTSLFEYADGTVLEFGTRGESTNDEGTVKIGNLFYGTDGWMWVDGDGRKWQSYKGRSKDEKGPGSEAPPGSGGSDPNVLFSIESPHYQNFVDAIRANNPKLLTCDIMEGHLSSALPHLANIAYRTGRQLQFDGKSETFVNDKDADKYLTREYRKGWELKPLARTE</sequence>
<dbReference type="InterPro" id="IPR050463">
    <property type="entry name" value="Gfo/Idh/MocA_oxidrdct_glycsds"/>
</dbReference>
<dbReference type="KEGG" id="abac:LuPra_01229"/>
<dbReference type="EC" id="1.1.1.18" evidence="4"/>
<feature type="domain" description="Gfo/Idh/MocA-like oxidoreductase bacterial type C-terminal" evidence="3">
    <location>
        <begin position="245"/>
        <end position="308"/>
    </location>
</feature>
<dbReference type="InterPro" id="IPR006311">
    <property type="entry name" value="TAT_signal"/>
</dbReference>
<dbReference type="InterPro" id="IPR000683">
    <property type="entry name" value="Gfo/Idh/MocA-like_OxRdtase_N"/>
</dbReference>
<feature type="region of interest" description="Disordered" evidence="1">
    <location>
        <begin position="375"/>
        <end position="399"/>
    </location>
</feature>
<dbReference type="SUPFAM" id="SSF55347">
    <property type="entry name" value="Glyceraldehyde-3-phosphate dehydrogenase-like, C-terminal domain"/>
    <property type="match status" value="1"/>
</dbReference>
<evidence type="ECO:0000259" key="3">
    <source>
        <dbReference type="Pfam" id="PF19051"/>
    </source>
</evidence>
<dbReference type="InterPro" id="IPR036291">
    <property type="entry name" value="NAD(P)-bd_dom_sf"/>
</dbReference>
<dbReference type="EMBL" id="CP015136">
    <property type="protein sequence ID" value="AMY08041.1"/>
    <property type="molecule type" value="Genomic_DNA"/>
</dbReference>
<dbReference type="PANTHER" id="PTHR43818">
    <property type="entry name" value="BCDNA.GH03377"/>
    <property type="match status" value="1"/>
</dbReference>
<dbReference type="Pfam" id="PF01408">
    <property type="entry name" value="GFO_IDH_MocA"/>
    <property type="match status" value="1"/>
</dbReference>
<dbReference type="Pfam" id="PF19051">
    <property type="entry name" value="GFO_IDH_MocA_C2"/>
    <property type="match status" value="2"/>
</dbReference>
<dbReference type="PANTHER" id="PTHR43818:SF5">
    <property type="entry name" value="OXIDOREDUCTASE FAMILY PROTEIN"/>
    <property type="match status" value="1"/>
</dbReference>
<evidence type="ECO:0000256" key="1">
    <source>
        <dbReference type="SAM" id="MobiDB-lite"/>
    </source>
</evidence>
<evidence type="ECO:0000259" key="2">
    <source>
        <dbReference type="Pfam" id="PF01408"/>
    </source>
</evidence>
<dbReference type="GO" id="GO:0000166">
    <property type="term" value="F:nucleotide binding"/>
    <property type="evidence" value="ECO:0007669"/>
    <property type="project" value="InterPro"/>
</dbReference>
<dbReference type="STRING" id="1855912.LuPra_01229"/>
<keyword evidence="4" id="KW-0560">Oxidoreductase</keyword>
<keyword evidence="5" id="KW-1185">Reference proteome</keyword>
<proteinExistence type="predicted"/>
<dbReference type="PROSITE" id="PS51318">
    <property type="entry name" value="TAT"/>
    <property type="match status" value="1"/>
</dbReference>
<gene>
    <name evidence="4" type="primary">iolG_3</name>
    <name evidence="4" type="ORF">LuPra_01229</name>
</gene>
<dbReference type="Gene3D" id="3.30.360.10">
    <property type="entry name" value="Dihydrodipicolinate Reductase, domain 2"/>
    <property type="match status" value="1"/>
</dbReference>
<organism evidence="4 5">
    <name type="scientific">Luteitalea pratensis</name>
    <dbReference type="NCBI Taxonomy" id="1855912"/>
    <lineage>
        <taxon>Bacteria</taxon>
        <taxon>Pseudomonadati</taxon>
        <taxon>Acidobacteriota</taxon>
        <taxon>Vicinamibacteria</taxon>
        <taxon>Vicinamibacterales</taxon>
        <taxon>Vicinamibacteraceae</taxon>
        <taxon>Luteitalea</taxon>
    </lineage>
</organism>
<dbReference type="AlphaFoldDB" id="A0A143PHP2"/>
<reference evidence="5" key="2">
    <citation type="submission" date="2016-04" db="EMBL/GenBank/DDBJ databases">
        <title>First Complete Genome Sequence of a Subdivision 6 Acidobacterium.</title>
        <authorList>
            <person name="Huang S."/>
            <person name="Vieira S."/>
            <person name="Bunk B."/>
            <person name="Riedel T."/>
            <person name="Sproeer C."/>
            <person name="Overmann J."/>
        </authorList>
    </citation>
    <scope>NUCLEOTIDE SEQUENCE [LARGE SCALE GENOMIC DNA]</scope>
    <source>
        <strain evidence="5">DSM 100886 HEG_-6_39</strain>
    </source>
</reference>
<feature type="domain" description="Gfo/Idh/MocA-like oxidoreductase bacterial type C-terminal" evidence="3">
    <location>
        <begin position="407"/>
        <end position="480"/>
    </location>
</feature>
<dbReference type="SUPFAM" id="SSF51735">
    <property type="entry name" value="NAD(P)-binding Rossmann-fold domains"/>
    <property type="match status" value="1"/>
</dbReference>
<reference evidence="4 5" key="1">
    <citation type="journal article" date="2016" name="Genome Announc.">
        <title>First Complete Genome Sequence of a Subdivision 6 Acidobacterium Strain.</title>
        <authorList>
            <person name="Huang S."/>
            <person name="Vieira S."/>
            <person name="Bunk B."/>
            <person name="Riedel T."/>
            <person name="Sproer C."/>
            <person name="Overmann J."/>
        </authorList>
    </citation>
    <scope>NUCLEOTIDE SEQUENCE [LARGE SCALE GENOMIC DNA]</scope>
    <source>
        <strain evidence="5">DSM 100886 HEG_-6_39</strain>
    </source>
</reference>